<dbReference type="Pfam" id="PF06980">
    <property type="entry name" value="DUF1302"/>
    <property type="match status" value="1"/>
</dbReference>
<keyword evidence="1" id="KW-0732">Signal</keyword>
<dbReference type="AlphaFoldDB" id="A0A4P8IQB8"/>
<dbReference type="Proteomes" id="UP000298656">
    <property type="component" value="Chromosome 1"/>
</dbReference>
<evidence type="ECO:0000313" key="2">
    <source>
        <dbReference type="EMBL" id="QCP50361.1"/>
    </source>
</evidence>
<organism evidence="2 3">
    <name type="scientific">Trinickia violacea</name>
    <dbReference type="NCBI Taxonomy" id="2571746"/>
    <lineage>
        <taxon>Bacteria</taxon>
        <taxon>Pseudomonadati</taxon>
        <taxon>Pseudomonadota</taxon>
        <taxon>Betaproteobacteria</taxon>
        <taxon>Burkholderiales</taxon>
        <taxon>Burkholderiaceae</taxon>
        <taxon>Trinickia</taxon>
    </lineage>
</organism>
<dbReference type="OrthoDB" id="8932625at2"/>
<proteinExistence type="predicted"/>
<keyword evidence="3" id="KW-1185">Reference proteome</keyword>
<evidence type="ECO:0000256" key="1">
    <source>
        <dbReference type="SAM" id="SignalP"/>
    </source>
</evidence>
<dbReference type="InterPro" id="IPR010727">
    <property type="entry name" value="DUF1302"/>
</dbReference>
<dbReference type="KEGG" id="tvl:FAZ95_15000"/>
<name>A0A4P8IQB8_9BURK</name>
<feature type="chain" id="PRO_5020280678" evidence="1">
    <location>
        <begin position="35"/>
        <end position="570"/>
    </location>
</feature>
<reference evidence="2 3" key="1">
    <citation type="submission" date="2019-05" db="EMBL/GenBank/DDBJ databases">
        <title>Burkholderia sp. DHOD12, isolated from subtropical forest soil.</title>
        <authorList>
            <person name="Gao Z.-H."/>
            <person name="Qiu L.-H."/>
        </authorList>
    </citation>
    <scope>NUCLEOTIDE SEQUENCE [LARGE SCALE GENOMIC DNA]</scope>
    <source>
        <strain evidence="2 3">DHOD12</strain>
    </source>
</reference>
<accession>A0A4P8IQB8</accession>
<feature type="signal peptide" evidence="1">
    <location>
        <begin position="1"/>
        <end position="34"/>
    </location>
</feature>
<dbReference type="EMBL" id="CP040077">
    <property type="protein sequence ID" value="QCP50361.1"/>
    <property type="molecule type" value="Genomic_DNA"/>
</dbReference>
<protein>
    <submittedName>
        <fullName evidence="2">DUF1302 domain-containing protein</fullName>
    </submittedName>
</protein>
<sequence length="570" mass="61538">MMMKRTTTLAIPSRRVALVAALAAVCCLPDVVGAVEIDTGNPDISMRWDNTVQYNLGIRAGNCDANICGNGQGAGDPTASASDRKFGKAGDVVTNRISDLSEMDFIYKDHWGFRVSGDAWYDQAYHNASAAPDPFFQSRGLSQLPNNQYTNYIKRWNEGPSGQLLDAFAFGRVHVENVPVDIKVGQHNIYWGESIFSTVGGVADGQGPIDVRSALSAPGTEAKALFLPTDQVSFSAALTDRVTLAGEYYLGWKPSMLPDGGTYFGPADFFSLGGGTLLPFIGPGVTFNGEQRPKNEMGDWGIALKLRPEWLDGSAGFYFRDYTSKFPNLVMNSPTSAVLDYTAPRTQMIGFSLSKSIAGVSVGTDITYRRNAALSTFSFAPVFTDTGLGDWHPQGDVVTAVVNGIAYFGKTPLFDSATLTAEVNYSNLLKVTHDPYHLFLGLPQNCGAGTSSPGNALDHGCPTKQEYALDVQFMPIWYSVFDGVDLKMPLFVGIGLHGNSPVPFGDNQGQGSYSIGLTADIRQKYTVSLAYNGFIARHSNDAAGALSNSNSSLGKYWDRNWVSLVLQTTF</sequence>
<gene>
    <name evidence="2" type="ORF">FAZ95_15000</name>
</gene>
<evidence type="ECO:0000313" key="3">
    <source>
        <dbReference type="Proteomes" id="UP000298656"/>
    </source>
</evidence>